<evidence type="ECO:0000256" key="1">
    <source>
        <dbReference type="ARBA" id="ARBA00022723"/>
    </source>
</evidence>
<dbReference type="SMART" id="SM00066">
    <property type="entry name" value="GAL4"/>
    <property type="match status" value="1"/>
</dbReference>
<keyword evidence="1" id="KW-0479">Metal-binding</keyword>
<comment type="caution">
    <text evidence="9">The sequence shown here is derived from an EMBL/GenBank/DDBJ whole genome shotgun (WGS) entry which is preliminary data.</text>
</comment>
<dbReference type="SUPFAM" id="SSF57701">
    <property type="entry name" value="Zn2/Cys6 DNA-binding domain"/>
    <property type="match status" value="1"/>
</dbReference>
<dbReference type="Gene3D" id="4.10.240.10">
    <property type="entry name" value="Zn(2)-C6 fungal-type DNA-binding domain"/>
    <property type="match status" value="1"/>
</dbReference>
<sequence>MTPSAPDNPSPPQPPRKRAKHTRSRLGCGVCRIRRVRCDQARPFCERCTTTGRTCDGYSLPIEDNSSTDAKPPNTLQLLSRPPSLALQEVPREFTLGPQAGRSFQYFQQNTALEFAGYFNSDLWSSLVLQISRRETCVQQMVVALGLLHESFRHDHAGPQCDSPALALRKQAINQYSEAIRLLNSHISTYGWASLEITLLCSILCVAFEWLRGDYVAARTHLLSSISIMFDWTDKNPQHNATSSSSPSGHMIRTKLRPVCITLVLQARTMSSSFKLPWNLVLDAKEDIQPFETLQQARDSLDLLLADTLPDTVSSKATGQTFNERVWENTRQLTRWSQHFSTYLSKNGLEESSSAPLIIMKLWHTTAFMLLTASMNNDEMNFDVFFLDFTDIVEKTRGLVLSSSTKFSVDIGVVPLLYYVALKCRHPQVRREAISMLTSAPRREAVWDSLGAACVLQEVMEVEERGLGEVYTHADIPSSARVCNMHAVTDVENRRIQIRTMQQGPMTWSEDKILTW</sequence>
<evidence type="ECO:0000256" key="5">
    <source>
        <dbReference type="ARBA" id="ARBA00023163"/>
    </source>
</evidence>
<dbReference type="PANTHER" id="PTHR36206">
    <property type="entry name" value="ASPERCRYPTIN BIOSYNTHESIS CLUSTER-SPECIFIC TRANSCRIPTION REGULATOR ATNN-RELATED"/>
    <property type="match status" value="1"/>
</dbReference>
<dbReference type="InterPro" id="IPR052360">
    <property type="entry name" value="Transcr_Regulatory_Proteins"/>
</dbReference>
<name>A0ABR1GTP3_9HYPO</name>
<organism evidence="9 10">
    <name type="scientific">Neonectria punicea</name>
    <dbReference type="NCBI Taxonomy" id="979145"/>
    <lineage>
        <taxon>Eukaryota</taxon>
        <taxon>Fungi</taxon>
        <taxon>Dikarya</taxon>
        <taxon>Ascomycota</taxon>
        <taxon>Pezizomycotina</taxon>
        <taxon>Sordariomycetes</taxon>
        <taxon>Hypocreomycetidae</taxon>
        <taxon>Hypocreales</taxon>
        <taxon>Nectriaceae</taxon>
        <taxon>Neonectria</taxon>
    </lineage>
</organism>
<evidence type="ECO:0000256" key="6">
    <source>
        <dbReference type="ARBA" id="ARBA00023242"/>
    </source>
</evidence>
<evidence type="ECO:0000256" key="7">
    <source>
        <dbReference type="SAM" id="MobiDB-lite"/>
    </source>
</evidence>
<keyword evidence="4" id="KW-0238">DNA-binding</keyword>
<dbReference type="Pfam" id="PF00172">
    <property type="entry name" value="Zn_clus"/>
    <property type="match status" value="1"/>
</dbReference>
<evidence type="ECO:0000313" key="9">
    <source>
        <dbReference type="EMBL" id="KAK7408830.1"/>
    </source>
</evidence>
<dbReference type="InterPro" id="IPR001138">
    <property type="entry name" value="Zn2Cys6_DnaBD"/>
</dbReference>
<keyword evidence="3" id="KW-0805">Transcription regulation</keyword>
<feature type="compositionally biased region" description="Pro residues" evidence="7">
    <location>
        <begin position="1"/>
        <end position="14"/>
    </location>
</feature>
<dbReference type="InterPro" id="IPR036864">
    <property type="entry name" value="Zn2-C6_fun-type_DNA-bd_sf"/>
</dbReference>
<keyword evidence="2" id="KW-0862">Zinc</keyword>
<dbReference type="CDD" id="cd00067">
    <property type="entry name" value="GAL4"/>
    <property type="match status" value="1"/>
</dbReference>
<dbReference type="PROSITE" id="PS00463">
    <property type="entry name" value="ZN2_CY6_FUNGAL_1"/>
    <property type="match status" value="1"/>
</dbReference>
<accession>A0ABR1GTP3</accession>
<dbReference type="Proteomes" id="UP001498476">
    <property type="component" value="Unassembled WGS sequence"/>
</dbReference>
<dbReference type="PANTHER" id="PTHR36206:SF12">
    <property type="entry name" value="ASPERCRYPTIN BIOSYNTHESIS CLUSTER-SPECIFIC TRANSCRIPTION REGULATOR ATNN-RELATED"/>
    <property type="match status" value="1"/>
</dbReference>
<evidence type="ECO:0000256" key="3">
    <source>
        <dbReference type="ARBA" id="ARBA00023015"/>
    </source>
</evidence>
<proteinExistence type="predicted"/>
<feature type="region of interest" description="Disordered" evidence="7">
    <location>
        <begin position="1"/>
        <end position="21"/>
    </location>
</feature>
<gene>
    <name evidence="9" type="ORF">QQX98_009016</name>
</gene>
<dbReference type="PROSITE" id="PS50048">
    <property type="entry name" value="ZN2_CY6_FUNGAL_2"/>
    <property type="match status" value="1"/>
</dbReference>
<keyword evidence="5" id="KW-0804">Transcription</keyword>
<protein>
    <recommendedName>
        <fullName evidence="8">Zn(2)-C6 fungal-type domain-containing protein</fullName>
    </recommendedName>
</protein>
<evidence type="ECO:0000256" key="4">
    <source>
        <dbReference type="ARBA" id="ARBA00023125"/>
    </source>
</evidence>
<keyword evidence="10" id="KW-1185">Reference proteome</keyword>
<evidence type="ECO:0000313" key="10">
    <source>
        <dbReference type="Proteomes" id="UP001498476"/>
    </source>
</evidence>
<reference evidence="9 10" key="1">
    <citation type="journal article" date="2025" name="Microbiol. Resour. Announc.">
        <title>Draft genome sequences for Neonectria magnoliae and Neonectria punicea, canker pathogens of Liriodendron tulipifera and Acer saccharum in West Virginia.</title>
        <authorList>
            <person name="Petronek H.M."/>
            <person name="Kasson M.T."/>
            <person name="Metheny A.M."/>
            <person name="Stauder C.M."/>
            <person name="Lovett B."/>
            <person name="Lynch S.C."/>
            <person name="Garnas J.R."/>
            <person name="Kasson L.R."/>
            <person name="Stajich J.E."/>
        </authorList>
    </citation>
    <scope>NUCLEOTIDE SEQUENCE [LARGE SCALE GENOMIC DNA]</scope>
    <source>
        <strain evidence="9 10">NRRL 64653</strain>
    </source>
</reference>
<evidence type="ECO:0000256" key="2">
    <source>
        <dbReference type="ARBA" id="ARBA00022833"/>
    </source>
</evidence>
<dbReference type="EMBL" id="JAZAVJ010000172">
    <property type="protein sequence ID" value="KAK7408830.1"/>
    <property type="molecule type" value="Genomic_DNA"/>
</dbReference>
<keyword evidence="6" id="KW-0539">Nucleus</keyword>
<feature type="domain" description="Zn(2)-C6 fungal-type" evidence="8">
    <location>
        <begin position="27"/>
        <end position="55"/>
    </location>
</feature>
<evidence type="ECO:0000259" key="8">
    <source>
        <dbReference type="PROSITE" id="PS50048"/>
    </source>
</evidence>